<evidence type="ECO:0000256" key="7">
    <source>
        <dbReference type="RuleBase" id="RU361185"/>
    </source>
</evidence>
<dbReference type="InterPro" id="IPR017853">
    <property type="entry name" value="GH"/>
</dbReference>
<keyword evidence="4 6" id="KW-1015">Disulfide bond</keyword>
<dbReference type="GO" id="GO:0016020">
    <property type="term" value="C:membrane"/>
    <property type="evidence" value="ECO:0007669"/>
    <property type="project" value="UniProtKB-SubCell"/>
</dbReference>
<evidence type="ECO:0000256" key="1">
    <source>
        <dbReference type="ARBA" id="ARBA00004370"/>
    </source>
</evidence>
<dbReference type="PANTHER" id="PTHR22762:SF133">
    <property type="entry name" value="P-TYPE DOMAIN-CONTAINING PROTEIN"/>
    <property type="match status" value="1"/>
</dbReference>
<dbReference type="PANTHER" id="PTHR22762">
    <property type="entry name" value="ALPHA-GLUCOSIDASE"/>
    <property type="match status" value="1"/>
</dbReference>
<evidence type="ECO:0000256" key="3">
    <source>
        <dbReference type="ARBA" id="ARBA00023136"/>
    </source>
</evidence>
<evidence type="ECO:0000256" key="5">
    <source>
        <dbReference type="ARBA" id="ARBA00023180"/>
    </source>
</evidence>
<keyword evidence="5" id="KW-0325">Glycoprotein</keyword>
<evidence type="ECO:0000256" key="2">
    <source>
        <dbReference type="ARBA" id="ARBA00007806"/>
    </source>
</evidence>
<reference evidence="10 11" key="1">
    <citation type="submission" date="2024-08" db="EMBL/GenBank/DDBJ databases">
        <title>Gnathostoma spinigerum genome.</title>
        <authorList>
            <person name="Gonzalez-Bertolin B."/>
            <person name="Monzon S."/>
            <person name="Zaballos A."/>
            <person name="Jimenez P."/>
            <person name="Dekumyoy P."/>
            <person name="Varona S."/>
            <person name="Cuesta I."/>
            <person name="Sumanam S."/>
            <person name="Adisakwattana P."/>
            <person name="Gasser R.B."/>
            <person name="Hernandez-Gonzalez A."/>
            <person name="Young N.D."/>
            <person name="Perteguer M.J."/>
        </authorList>
    </citation>
    <scope>NUCLEOTIDE SEQUENCE [LARGE SCALE GENOMIC DNA]</scope>
    <source>
        <strain evidence="10">AL3</strain>
        <tissue evidence="10">Liver</tissue>
    </source>
</reference>
<comment type="subcellular location">
    <subcellularLocation>
        <location evidence="1">Membrane</location>
    </subcellularLocation>
</comment>
<keyword evidence="11" id="KW-1185">Reference proteome</keyword>
<keyword evidence="3" id="KW-0472">Membrane</keyword>
<dbReference type="Pfam" id="PF00088">
    <property type="entry name" value="Trefoil"/>
    <property type="match status" value="1"/>
</dbReference>
<comment type="similarity">
    <text evidence="2 7">Belongs to the glycosyl hydrolase 31 family.</text>
</comment>
<dbReference type="GO" id="GO:0090599">
    <property type="term" value="F:alpha-glucosidase activity"/>
    <property type="evidence" value="ECO:0007669"/>
    <property type="project" value="UniProtKB-ARBA"/>
</dbReference>
<gene>
    <name evidence="10" type="ORF">AB6A40_010144</name>
</gene>
<keyword evidence="7" id="KW-0326">Glycosidase</keyword>
<accession>A0ABD6ETY5</accession>
<sequence>MNIAVFTVAAIVGICAATADPKSLIDCYPEPGASEERCKQRGCIWAEQAKGIPWCSMPADAGYAPVKSDDQVVELKKGKKMLNLPYGDPVSPLLFAYETRESVLYIQIGNKERYRPDLFYEFEGVKSREELQLKYEFKEPFTFKVIRPSSGTVIWDTSIGGLVFYDQYIQIAAKLGITQLYGFGEHVHQQIHHDLGRYTTWPMLARDEGPNSEYNPSTANLYGVHGFYMGMEKDGKAHGVLILNTGPQEVTVGPAPHIVYRSIAGMFEIYFFPGPTPEEVIQQYLGLIGRPALPAYWSLGFQMCKYGYKDTQELKEAVSSVREAGIPFDVAYADIDYMNRYQDFTLGAVGDVFLTLSIKNK</sequence>
<dbReference type="SUPFAM" id="SSF51445">
    <property type="entry name" value="(Trans)glycosidases"/>
    <property type="match status" value="1"/>
</dbReference>
<keyword evidence="7" id="KW-0378">Hydrolase</keyword>
<dbReference type="CDD" id="cd00111">
    <property type="entry name" value="Trefoil"/>
    <property type="match status" value="1"/>
</dbReference>
<dbReference type="InterPro" id="IPR000519">
    <property type="entry name" value="P_trefoil_dom"/>
</dbReference>
<dbReference type="InterPro" id="IPR044913">
    <property type="entry name" value="P_trefoil_dom_sf"/>
</dbReference>
<evidence type="ECO:0000259" key="9">
    <source>
        <dbReference type="PROSITE" id="PS51448"/>
    </source>
</evidence>
<dbReference type="Gene3D" id="4.10.110.10">
    <property type="entry name" value="Spasmolytic Protein, domain 1"/>
    <property type="match status" value="1"/>
</dbReference>
<dbReference type="AlphaFoldDB" id="A0ABD6ETY5"/>
<feature type="chain" id="PRO_5044858468" description="P-type domain-containing protein" evidence="8">
    <location>
        <begin position="18"/>
        <end position="361"/>
    </location>
</feature>
<evidence type="ECO:0000313" key="11">
    <source>
        <dbReference type="Proteomes" id="UP001608902"/>
    </source>
</evidence>
<dbReference type="SMART" id="SM00018">
    <property type="entry name" value="PD"/>
    <property type="match status" value="1"/>
</dbReference>
<evidence type="ECO:0000256" key="4">
    <source>
        <dbReference type="ARBA" id="ARBA00023157"/>
    </source>
</evidence>
<feature type="domain" description="P-type" evidence="9">
    <location>
        <begin position="13"/>
        <end position="59"/>
    </location>
</feature>
<keyword evidence="8" id="KW-0732">Signal</keyword>
<dbReference type="SUPFAM" id="SSF57492">
    <property type="entry name" value="Trefoil"/>
    <property type="match status" value="1"/>
</dbReference>
<dbReference type="EMBL" id="JBGFUD010012263">
    <property type="protein sequence ID" value="MFH4983435.1"/>
    <property type="molecule type" value="Genomic_DNA"/>
</dbReference>
<comment type="caution">
    <text evidence="6">Lacks conserved residue(s) required for the propagation of feature annotation.</text>
</comment>
<proteinExistence type="inferred from homology"/>
<evidence type="ECO:0000313" key="10">
    <source>
        <dbReference type="EMBL" id="MFH4983435.1"/>
    </source>
</evidence>
<dbReference type="Proteomes" id="UP001608902">
    <property type="component" value="Unassembled WGS sequence"/>
</dbReference>
<evidence type="ECO:0000256" key="8">
    <source>
        <dbReference type="SAM" id="SignalP"/>
    </source>
</evidence>
<organism evidence="10 11">
    <name type="scientific">Gnathostoma spinigerum</name>
    <dbReference type="NCBI Taxonomy" id="75299"/>
    <lineage>
        <taxon>Eukaryota</taxon>
        <taxon>Metazoa</taxon>
        <taxon>Ecdysozoa</taxon>
        <taxon>Nematoda</taxon>
        <taxon>Chromadorea</taxon>
        <taxon>Rhabditida</taxon>
        <taxon>Spirurina</taxon>
        <taxon>Gnathostomatomorpha</taxon>
        <taxon>Gnathostomatoidea</taxon>
        <taxon>Gnathostomatidae</taxon>
        <taxon>Gnathostoma</taxon>
    </lineage>
</organism>
<protein>
    <recommendedName>
        <fullName evidence="9">P-type domain-containing protein</fullName>
    </recommendedName>
</protein>
<feature type="disulfide bond" evidence="6">
    <location>
        <begin position="38"/>
        <end position="55"/>
    </location>
</feature>
<dbReference type="InterPro" id="IPR011013">
    <property type="entry name" value="Gal_mutarotase_sf_dom"/>
</dbReference>
<dbReference type="CDD" id="cd14752">
    <property type="entry name" value="GH31_N"/>
    <property type="match status" value="1"/>
</dbReference>
<name>A0ABD6ETY5_9BILA</name>
<feature type="signal peptide" evidence="8">
    <location>
        <begin position="1"/>
        <end position="17"/>
    </location>
</feature>
<dbReference type="Gene3D" id="2.60.40.1760">
    <property type="entry name" value="glycosyl hydrolase (family 31)"/>
    <property type="match status" value="1"/>
</dbReference>
<comment type="caution">
    <text evidence="10">The sequence shown here is derived from an EMBL/GenBank/DDBJ whole genome shotgun (WGS) entry which is preliminary data.</text>
</comment>
<dbReference type="Gene3D" id="3.20.20.80">
    <property type="entry name" value="Glycosidases"/>
    <property type="match status" value="1"/>
</dbReference>
<evidence type="ECO:0000256" key="6">
    <source>
        <dbReference type="PROSITE-ProRule" id="PRU00779"/>
    </source>
</evidence>
<dbReference type="PROSITE" id="PS51448">
    <property type="entry name" value="P_TREFOIL_2"/>
    <property type="match status" value="1"/>
</dbReference>
<dbReference type="Pfam" id="PF01055">
    <property type="entry name" value="Glyco_hydro_31_2nd"/>
    <property type="match status" value="1"/>
</dbReference>
<dbReference type="InterPro" id="IPR000322">
    <property type="entry name" value="Glyco_hydro_31_TIM"/>
</dbReference>
<dbReference type="SUPFAM" id="SSF74650">
    <property type="entry name" value="Galactose mutarotase-like"/>
    <property type="match status" value="1"/>
</dbReference>